<sequence>MIATVMAHAKLTVTLAVTGVRADGYHLIDAEMVTLDLADTLSIDADAESTSLTATGAYSAGMPLDDSNLTSKALRLCNRHAAVHLDKVIPHGGGLGGGSADAAAILRWAGYTDLIAAANLGADIPFCMVGGRARVQGIGEIITPLPFVARSFTLVIPPLSCSTPLVYRAWDDLGGPTGDGPNDLESAALVVEPQLVRWRDRIREAVGKPPTLAGSGATWFVDAHNADLAAALPDAHVVFASTVA</sequence>
<keyword evidence="1" id="KW-0808">Transferase</keyword>
<dbReference type="HAMAP" id="MF_00061">
    <property type="entry name" value="IspE"/>
    <property type="match status" value="1"/>
</dbReference>
<dbReference type="PANTHER" id="PTHR43527">
    <property type="entry name" value="4-DIPHOSPHOCYTIDYL-2-C-METHYL-D-ERYTHRITOL KINASE, CHLOROPLASTIC"/>
    <property type="match status" value="1"/>
</dbReference>
<dbReference type="AlphaFoldDB" id="A0A6J6X595"/>
<evidence type="ECO:0000256" key="2">
    <source>
        <dbReference type="ARBA" id="ARBA00022741"/>
    </source>
</evidence>
<accession>A0A6J6X595</accession>
<organism evidence="6">
    <name type="scientific">freshwater metagenome</name>
    <dbReference type="NCBI Taxonomy" id="449393"/>
    <lineage>
        <taxon>unclassified sequences</taxon>
        <taxon>metagenomes</taxon>
        <taxon>ecological metagenomes</taxon>
    </lineage>
</organism>
<proteinExistence type="inferred from homology"/>
<evidence type="ECO:0000256" key="4">
    <source>
        <dbReference type="ARBA" id="ARBA00022840"/>
    </source>
</evidence>
<gene>
    <name evidence="6" type="ORF">UFOPK2992_00388</name>
</gene>
<dbReference type="InterPro" id="IPR014721">
    <property type="entry name" value="Ribsml_uS5_D2-typ_fold_subgr"/>
</dbReference>
<dbReference type="InterPro" id="IPR006204">
    <property type="entry name" value="GHMP_kinase_N_dom"/>
</dbReference>
<dbReference type="PANTHER" id="PTHR43527:SF2">
    <property type="entry name" value="4-DIPHOSPHOCYTIDYL-2-C-METHYL-D-ERYTHRITOL KINASE, CHLOROPLASTIC"/>
    <property type="match status" value="1"/>
</dbReference>
<evidence type="ECO:0000259" key="5">
    <source>
        <dbReference type="Pfam" id="PF00288"/>
    </source>
</evidence>
<dbReference type="Pfam" id="PF00288">
    <property type="entry name" value="GHMP_kinases_N"/>
    <property type="match status" value="1"/>
</dbReference>
<keyword evidence="2" id="KW-0547">Nucleotide-binding</keyword>
<feature type="domain" description="GHMP kinase N-terminal" evidence="5">
    <location>
        <begin position="69"/>
        <end position="110"/>
    </location>
</feature>
<evidence type="ECO:0000256" key="1">
    <source>
        <dbReference type="ARBA" id="ARBA00022679"/>
    </source>
</evidence>
<dbReference type="GO" id="GO:0016114">
    <property type="term" value="P:terpenoid biosynthetic process"/>
    <property type="evidence" value="ECO:0007669"/>
    <property type="project" value="InterPro"/>
</dbReference>
<evidence type="ECO:0000313" key="6">
    <source>
        <dbReference type="EMBL" id="CAB4790456.1"/>
    </source>
</evidence>
<dbReference type="Gene3D" id="3.30.70.890">
    <property type="entry name" value="GHMP kinase, C-terminal domain"/>
    <property type="match status" value="1"/>
</dbReference>
<evidence type="ECO:0000256" key="3">
    <source>
        <dbReference type="ARBA" id="ARBA00022777"/>
    </source>
</evidence>
<dbReference type="GO" id="GO:0050515">
    <property type="term" value="F:4-(cytidine 5'-diphospho)-2-C-methyl-D-erythritol kinase activity"/>
    <property type="evidence" value="ECO:0007669"/>
    <property type="project" value="InterPro"/>
</dbReference>
<dbReference type="EMBL" id="CAFAAI010000044">
    <property type="protein sequence ID" value="CAB4790456.1"/>
    <property type="molecule type" value="Genomic_DNA"/>
</dbReference>
<dbReference type="Gene3D" id="3.30.230.10">
    <property type="match status" value="1"/>
</dbReference>
<dbReference type="SUPFAM" id="SSF54211">
    <property type="entry name" value="Ribosomal protein S5 domain 2-like"/>
    <property type="match status" value="1"/>
</dbReference>
<dbReference type="InterPro" id="IPR020568">
    <property type="entry name" value="Ribosomal_Su5_D2-typ_SF"/>
</dbReference>
<protein>
    <submittedName>
        <fullName evidence="6">Unannotated protein</fullName>
    </submittedName>
</protein>
<name>A0A6J6X595_9ZZZZ</name>
<keyword evidence="4" id="KW-0067">ATP-binding</keyword>
<dbReference type="GO" id="GO:0005524">
    <property type="term" value="F:ATP binding"/>
    <property type="evidence" value="ECO:0007669"/>
    <property type="project" value="UniProtKB-KW"/>
</dbReference>
<dbReference type="InterPro" id="IPR004424">
    <property type="entry name" value="IspE"/>
</dbReference>
<dbReference type="InterPro" id="IPR036554">
    <property type="entry name" value="GHMP_kinase_C_sf"/>
</dbReference>
<keyword evidence="3" id="KW-0418">Kinase</keyword>
<reference evidence="6" key="1">
    <citation type="submission" date="2020-05" db="EMBL/GenBank/DDBJ databases">
        <authorList>
            <person name="Chiriac C."/>
            <person name="Salcher M."/>
            <person name="Ghai R."/>
            <person name="Kavagutti S V."/>
        </authorList>
    </citation>
    <scope>NUCLEOTIDE SEQUENCE</scope>
</reference>
<dbReference type="SUPFAM" id="SSF55060">
    <property type="entry name" value="GHMP Kinase, C-terminal domain"/>
    <property type="match status" value="1"/>
</dbReference>